<evidence type="ECO:0000259" key="6">
    <source>
        <dbReference type="Pfam" id="PF02525"/>
    </source>
</evidence>
<accession>A0ABS3B4F0</accession>
<dbReference type="RefSeq" id="WP_206230025.1">
    <property type="nucleotide sequence ID" value="NZ_JAFIWB010000014.1"/>
</dbReference>
<evidence type="ECO:0000256" key="2">
    <source>
        <dbReference type="ARBA" id="ARBA00022692"/>
    </source>
</evidence>
<organism evidence="7 8">
    <name type="scientific">Xanthomonas bonasiae</name>
    <dbReference type="NCBI Taxonomy" id="2810351"/>
    <lineage>
        <taxon>Bacteria</taxon>
        <taxon>Pseudomonadati</taxon>
        <taxon>Pseudomonadota</taxon>
        <taxon>Gammaproteobacteria</taxon>
        <taxon>Lysobacterales</taxon>
        <taxon>Lysobacteraceae</taxon>
        <taxon>Xanthomonas</taxon>
    </lineage>
</organism>
<dbReference type="Pfam" id="PF02525">
    <property type="entry name" value="Flavodoxin_2"/>
    <property type="match status" value="1"/>
</dbReference>
<evidence type="ECO:0000256" key="5">
    <source>
        <dbReference type="SAM" id="Phobius"/>
    </source>
</evidence>
<feature type="transmembrane region" description="Helical" evidence="5">
    <location>
        <begin position="221"/>
        <end position="239"/>
    </location>
</feature>
<gene>
    <name evidence="7" type="ORF">JR064_13370</name>
</gene>
<feature type="transmembrane region" description="Helical" evidence="5">
    <location>
        <begin position="168"/>
        <end position="189"/>
    </location>
</feature>
<proteinExistence type="predicted"/>
<keyword evidence="2 5" id="KW-0812">Transmembrane</keyword>
<evidence type="ECO:0000256" key="3">
    <source>
        <dbReference type="ARBA" id="ARBA00022989"/>
    </source>
</evidence>
<sequence length="255" mass="27245">MIDGGVRLQGPSTKWISWIDILPVYTIGGRAYSGVVAGGIHFEGQTAALDHARPYLRLVLGFMGITHVQTIGIEGVSHGPDGASWALAAARAHIAQPAVNPIPIDWNSPMQIFVTSQPAAGKALRISLWIVQTLMFLAFLLFGFQKLFVAPEALAAMWHSSWPVEHPLLLHVTGAIDVAGGLGLLLPALTRIRPNLTVLAALGCVLLQLAAIAFHSMRGEFAALPLNAVLLPLAAFILWGRRQVPISPRTSQSVA</sequence>
<comment type="caution">
    <text evidence="7">The sequence shown here is derived from an EMBL/GenBank/DDBJ whole genome shotgun (WGS) entry which is preliminary data.</text>
</comment>
<dbReference type="InterPro" id="IPR003680">
    <property type="entry name" value="Flavodoxin_fold"/>
</dbReference>
<evidence type="ECO:0000313" key="8">
    <source>
        <dbReference type="Proteomes" id="UP000695802"/>
    </source>
</evidence>
<feature type="transmembrane region" description="Helical" evidence="5">
    <location>
        <begin position="196"/>
        <end position="215"/>
    </location>
</feature>
<feature type="transmembrane region" description="Helical" evidence="5">
    <location>
        <begin position="126"/>
        <end position="148"/>
    </location>
</feature>
<dbReference type="Proteomes" id="UP000695802">
    <property type="component" value="Unassembled WGS sequence"/>
</dbReference>
<dbReference type="InterPro" id="IPR029039">
    <property type="entry name" value="Flavoprotein-like_sf"/>
</dbReference>
<keyword evidence="8" id="KW-1185">Reference proteome</keyword>
<name>A0ABS3B4F0_9XANT</name>
<dbReference type="SUPFAM" id="SSF52218">
    <property type="entry name" value="Flavoproteins"/>
    <property type="match status" value="1"/>
</dbReference>
<dbReference type="Pfam" id="PF13564">
    <property type="entry name" value="DoxX_2"/>
    <property type="match status" value="1"/>
</dbReference>
<protein>
    <submittedName>
        <fullName evidence="7">DoxX family protein</fullName>
    </submittedName>
</protein>
<dbReference type="Gene3D" id="3.40.50.360">
    <property type="match status" value="1"/>
</dbReference>
<evidence type="ECO:0000256" key="1">
    <source>
        <dbReference type="ARBA" id="ARBA00004141"/>
    </source>
</evidence>
<comment type="subcellular location">
    <subcellularLocation>
        <location evidence="1">Membrane</location>
        <topology evidence="1">Multi-pass membrane protein</topology>
    </subcellularLocation>
</comment>
<dbReference type="EMBL" id="JAFIWB010000014">
    <property type="protein sequence ID" value="MBN6103157.1"/>
    <property type="molecule type" value="Genomic_DNA"/>
</dbReference>
<keyword evidence="4 5" id="KW-0472">Membrane</keyword>
<evidence type="ECO:0000313" key="7">
    <source>
        <dbReference type="EMBL" id="MBN6103157.1"/>
    </source>
</evidence>
<dbReference type="InterPro" id="IPR032808">
    <property type="entry name" value="DoxX"/>
</dbReference>
<feature type="domain" description="Flavodoxin-like fold" evidence="6">
    <location>
        <begin position="30"/>
        <end position="96"/>
    </location>
</feature>
<keyword evidence="3 5" id="KW-1133">Transmembrane helix</keyword>
<reference evidence="7 8" key="1">
    <citation type="submission" date="2021-02" db="EMBL/GenBank/DDBJ databases">
        <title>Taxonomically Unique Crown Gall-Associated Xanthomonas Stains Have Deficiency in Virulence Repertories.</title>
        <authorList>
            <person name="Mafakheri H."/>
            <person name="Taghavi S.M."/>
            <person name="Dimkic I."/>
            <person name="Nemanja K."/>
            <person name="Osdaghi E."/>
        </authorList>
    </citation>
    <scope>NUCLEOTIDE SEQUENCE [LARGE SCALE GENOMIC DNA]</scope>
    <source>
        <strain evidence="7 8">FX4</strain>
    </source>
</reference>
<evidence type="ECO:0000256" key="4">
    <source>
        <dbReference type="ARBA" id="ARBA00023136"/>
    </source>
</evidence>